<dbReference type="PROSITE" id="PS51257">
    <property type="entry name" value="PROKAR_LIPOPROTEIN"/>
    <property type="match status" value="1"/>
</dbReference>
<name>A0ABY3XB57_9GAMM</name>
<feature type="chain" id="PRO_5045542761" evidence="4">
    <location>
        <begin position="23"/>
        <end position="244"/>
    </location>
</feature>
<dbReference type="SMART" id="SM00248">
    <property type="entry name" value="ANK"/>
    <property type="match status" value="4"/>
</dbReference>
<dbReference type="PANTHER" id="PTHR24201">
    <property type="entry name" value="ANK_REP_REGION DOMAIN-CONTAINING PROTEIN"/>
    <property type="match status" value="1"/>
</dbReference>
<keyword evidence="1" id="KW-0677">Repeat</keyword>
<dbReference type="InterPro" id="IPR002110">
    <property type="entry name" value="Ankyrin_rpt"/>
</dbReference>
<evidence type="ECO:0000313" key="6">
    <source>
        <dbReference type="Proteomes" id="UP000829194"/>
    </source>
</evidence>
<dbReference type="InterPro" id="IPR050776">
    <property type="entry name" value="Ank_Repeat/CDKN_Inhibitor"/>
</dbReference>
<keyword evidence="6" id="KW-1185">Reference proteome</keyword>
<proteinExistence type="predicted"/>
<evidence type="ECO:0000256" key="1">
    <source>
        <dbReference type="ARBA" id="ARBA00022737"/>
    </source>
</evidence>
<keyword evidence="2 3" id="KW-0040">ANK repeat</keyword>
<gene>
    <name evidence="5" type="ORF">MOV92_00765</name>
</gene>
<evidence type="ECO:0000256" key="3">
    <source>
        <dbReference type="PROSITE-ProRule" id="PRU00023"/>
    </source>
</evidence>
<dbReference type="PROSITE" id="PS50297">
    <property type="entry name" value="ANK_REP_REGION"/>
    <property type="match status" value="1"/>
</dbReference>
<reference evidence="5 6" key="1">
    <citation type="submission" date="2022-03" db="EMBL/GenBank/DDBJ databases">
        <title>Complete genome sequence of Lysobacter capsici VKM B-2533 and Lysobacter gummosus 10.1.1, promising sources of lytic agents.</title>
        <authorList>
            <person name="Tarlachkov S.V."/>
            <person name="Kudryakova I.V."/>
            <person name="Afoshin A.S."/>
            <person name="Leontyevskaya E.A."/>
            <person name="Leontyevskaya N.V."/>
        </authorList>
    </citation>
    <scope>NUCLEOTIDE SEQUENCE [LARGE SCALE GENOMIC DNA]</scope>
    <source>
        <strain evidence="5 6">10.1.1</strain>
    </source>
</reference>
<evidence type="ECO:0000256" key="4">
    <source>
        <dbReference type="SAM" id="SignalP"/>
    </source>
</evidence>
<evidence type="ECO:0000256" key="2">
    <source>
        <dbReference type="ARBA" id="ARBA00023043"/>
    </source>
</evidence>
<dbReference type="EMBL" id="CP093547">
    <property type="protein sequence ID" value="UNP29853.1"/>
    <property type="molecule type" value="Genomic_DNA"/>
</dbReference>
<evidence type="ECO:0000313" key="5">
    <source>
        <dbReference type="EMBL" id="UNP29853.1"/>
    </source>
</evidence>
<feature type="repeat" description="ANK" evidence="3">
    <location>
        <begin position="101"/>
        <end position="133"/>
    </location>
</feature>
<feature type="signal peptide" evidence="4">
    <location>
        <begin position="1"/>
        <end position="22"/>
    </location>
</feature>
<feature type="repeat" description="ANK" evidence="3">
    <location>
        <begin position="168"/>
        <end position="200"/>
    </location>
</feature>
<dbReference type="SUPFAM" id="SSF48403">
    <property type="entry name" value="Ankyrin repeat"/>
    <property type="match status" value="1"/>
</dbReference>
<organism evidence="5 6">
    <name type="scientific">Lysobacter gummosus</name>
    <dbReference type="NCBI Taxonomy" id="262324"/>
    <lineage>
        <taxon>Bacteria</taxon>
        <taxon>Pseudomonadati</taxon>
        <taxon>Pseudomonadota</taxon>
        <taxon>Gammaproteobacteria</taxon>
        <taxon>Lysobacterales</taxon>
        <taxon>Lysobacteraceae</taxon>
        <taxon>Lysobacter</taxon>
    </lineage>
</organism>
<accession>A0ABY3XB57</accession>
<dbReference type="PANTHER" id="PTHR24201:SF8">
    <property type="entry name" value="CYCLIN-DEPENDENT KINASE 4 INHIBITOR B"/>
    <property type="match status" value="1"/>
</dbReference>
<protein>
    <submittedName>
        <fullName evidence="5">Ankyrin repeat domain-containing protein</fullName>
    </submittedName>
</protein>
<dbReference type="InterPro" id="IPR036770">
    <property type="entry name" value="Ankyrin_rpt-contain_sf"/>
</dbReference>
<sequence>MRAATLPALTILCLALAGVACRGEAMDAKQAFPDPRSAELAQAAADGDAARVRSLVQAGADPNAHGDRGVNLLQYAMLAQSPRGLQALLDNGADPSRPGMGGSTAVHGAAIANDPHYLDLLLAHRADPNAAHAETGETPLADAAGPRYQAQFDALLKAGADPGRADRMGNTPLHQAAKLNASGQVLSLLKAGADPRARNRQGASFQTFLFKLPDDKLNPQARRERAAVVAWLEEHEVELETAGR</sequence>
<dbReference type="PROSITE" id="PS50088">
    <property type="entry name" value="ANK_REPEAT"/>
    <property type="match status" value="2"/>
</dbReference>
<dbReference type="Pfam" id="PF12796">
    <property type="entry name" value="Ank_2"/>
    <property type="match status" value="1"/>
</dbReference>
<dbReference type="RefSeq" id="WP_057941168.1">
    <property type="nucleotide sequence ID" value="NZ_CP011131.1"/>
</dbReference>
<keyword evidence="4" id="KW-0732">Signal</keyword>
<dbReference type="Proteomes" id="UP000829194">
    <property type="component" value="Chromosome"/>
</dbReference>
<dbReference type="Gene3D" id="1.25.40.20">
    <property type="entry name" value="Ankyrin repeat-containing domain"/>
    <property type="match status" value="2"/>
</dbReference>